<dbReference type="InterPro" id="IPR000014">
    <property type="entry name" value="PAS"/>
</dbReference>
<dbReference type="Gene3D" id="3.30.450.20">
    <property type="entry name" value="PAS domain"/>
    <property type="match status" value="2"/>
</dbReference>
<dbReference type="Pfam" id="PF08448">
    <property type="entry name" value="PAS_4"/>
    <property type="match status" value="1"/>
</dbReference>
<dbReference type="NCBIfam" id="TIGR00229">
    <property type="entry name" value="sensory_box"/>
    <property type="match status" value="1"/>
</dbReference>
<evidence type="ECO:0000259" key="4">
    <source>
        <dbReference type="PROSITE" id="PS50887"/>
    </source>
</evidence>
<proteinExistence type="predicted"/>
<keyword evidence="1" id="KW-0472">Membrane</keyword>
<dbReference type="GO" id="GO:0003824">
    <property type="term" value="F:catalytic activity"/>
    <property type="evidence" value="ECO:0007669"/>
    <property type="project" value="UniProtKB-ARBA"/>
</dbReference>
<dbReference type="FunFam" id="3.30.70.270:FF:000001">
    <property type="entry name" value="Diguanylate cyclase domain protein"/>
    <property type="match status" value="1"/>
</dbReference>
<dbReference type="PANTHER" id="PTHR44757:SF2">
    <property type="entry name" value="BIOFILM ARCHITECTURE MAINTENANCE PROTEIN MBAA"/>
    <property type="match status" value="1"/>
</dbReference>
<dbReference type="EMBL" id="BJNV01000059">
    <property type="protein sequence ID" value="GEC96970.1"/>
    <property type="molecule type" value="Genomic_DNA"/>
</dbReference>
<dbReference type="InterPro" id="IPR013656">
    <property type="entry name" value="PAS_4"/>
</dbReference>
<organism evidence="5 6">
    <name type="scientific">Zoogloea ramigera</name>
    <dbReference type="NCBI Taxonomy" id="350"/>
    <lineage>
        <taxon>Bacteria</taxon>
        <taxon>Pseudomonadati</taxon>
        <taxon>Pseudomonadota</taxon>
        <taxon>Betaproteobacteria</taxon>
        <taxon>Rhodocyclales</taxon>
        <taxon>Zoogloeaceae</taxon>
        <taxon>Zoogloea</taxon>
    </lineage>
</organism>
<gene>
    <name evidence="5" type="ORF">ZRA01_30430</name>
</gene>
<name>A0A4Y4D2H8_ZOORA</name>
<keyword evidence="1" id="KW-0812">Transmembrane</keyword>
<feature type="domain" description="GGDEF" evidence="4">
    <location>
        <begin position="366"/>
        <end position="499"/>
    </location>
</feature>
<dbReference type="SMART" id="SM00267">
    <property type="entry name" value="GGDEF"/>
    <property type="match status" value="1"/>
</dbReference>
<dbReference type="PROSITE" id="PS50113">
    <property type="entry name" value="PAC"/>
    <property type="match status" value="1"/>
</dbReference>
<sequence>MAAAPAWAGLPEVFMSPFVTVGAGLATLCGLASGGYILMLRQRLAAQPAADVAGPSHDRHFRLAAEAGRGIEGLVGLDGCLIWANPAVERLTGHDAAALKAADFVELLVCDRDRAFCRQQLQVLLETGVPADFELRIQRRDGATLWMACHWLPVREEDGRLLSLRVSMEDIQSRKEAEYQQLETVAALRRAQALSEHYLRRSNEERLRLSALLDVVRAGILFMDPDHRVVYCNQAFYEIWGLPPSKSLMGMRDVMLQRMVMDLLVEPEVFLKHLKDVVESRQPSEPVEFHFRSGRVLTSSSRLVPAPEGPRAIGRIWVFEDVTAQRLAARQLQQMAERDPLTNLYNRRRFHEELVRMLADGQRRGEGVGLLAIDLDGFKPVNDRFGHQAGDEVLVRLATAVGAVVRRNEMFFRLGGDEFAILVPSATALELAELARRVTGCVAGLRFTFGDETVAVTASLGIAFSPQQGGGPEGLVGAADRAMYVAKTQGGNRWAFAPAESHAQSLA</sequence>
<feature type="domain" description="PAS" evidence="2">
    <location>
        <begin position="205"/>
        <end position="246"/>
    </location>
</feature>
<keyword evidence="1" id="KW-1133">Transmembrane helix</keyword>
<keyword evidence="6" id="KW-1185">Reference proteome</keyword>
<dbReference type="SUPFAM" id="SSF55073">
    <property type="entry name" value="Nucleotide cyclase"/>
    <property type="match status" value="1"/>
</dbReference>
<evidence type="ECO:0000313" key="6">
    <source>
        <dbReference type="Proteomes" id="UP000318422"/>
    </source>
</evidence>
<evidence type="ECO:0000259" key="3">
    <source>
        <dbReference type="PROSITE" id="PS50113"/>
    </source>
</evidence>
<dbReference type="Gene3D" id="3.30.70.270">
    <property type="match status" value="1"/>
</dbReference>
<protein>
    <recommendedName>
        <fullName evidence="7">Diguanylate cyclase</fullName>
    </recommendedName>
</protein>
<dbReference type="InterPro" id="IPR035965">
    <property type="entry name" value="PAS-like_dom_sf"/>
</dbReference>
<feature type="domain" description="PAC" evidence="3">
    <location>
        <begin position="131"/>
        <end position="183"/>
    </location>
</feature>
<dbReference type="InterPro" id="IPR001610">
    <property type="entry name" value="PAC"/>
</dbReference>
<dbReference type="Proteomes" id="UP000318422">
    <property type="component" value="Unassembled WGS sequence"/>
</dbReference>
<dbReference type="InterPro" id="IPR029787">
    <property type="entry name" value="Nucleotide_cyclase"/>
</dbReference>
<dbReference type="InterPro" id="IPR052155">
    <property type="entry name" value="Biofilm_reg_signaling"/>
</dbReference>
<dbReference type="InterPro" id="IPR013655">
    <property type="entry name" value="PAS_fold_3"/>
</dbReference>
<dbReference type="PROSITE" id="PS50112">
    <property type="entry name" value="PAS"/>
    <property type="match status" value="1"/>
</dbReference>
<dbReference type="InterPro" id="IPR000700">
    <property type="entry name" value="PAS-assoc_C"/>
</dbReference>
<feature type="transmembrane region" description="Helical" evidence="1">
    <location>
        <begin position="14"/>
        <end position="38"/>
    </location>
</feature>
<evidence type="ECO:0000313" key="5">
    <source>
        <dbReference type="EMBL" id="GEC96970.1"/>
    </source>
</evidence>
<dbReference type="PANTHER" id="PTHR44757">
    <property type="entry name" value="DIGUANYLATE CYCLASE DGCP"/>
    <property type="match status" value="1"/>
</dbReference>
<dbReference type="InterPro" id="IPR000160">
    <property type="entry name" value="GGDEF_dom"/>
</dbReference>
<dbReference type="AlphaFoldDB" id="A0A4Y4D2H8"/>
<dbReference type="PROSITE" id="PS50887">
    <property type="entry name" value="GGDEF"/>
    <property type="match status" value="1"/>
</dbReference>
<dbReference type="SMART" id="SM00091">
    <property type="entry name" value="PAS"/>
    <property type="match status" value="2"/>
</dbReference>
<dbReference type="SMART" id="SM00086">
    <property type="entry name" value="PAC"/>
    <property type="match status" value="1"/>
</dbReference>
<evidence type="ECO:0000256" key="1">
    <source>
        <dbReference type="SAM" id="Phobius"/>
    </source>
</evidence>
<reference evidence="5 6" key="1">
    <citation type="submission" date="2019-06" db="EMBL/GenBank/DDBJ databases">
        <title>Whole genome shotgun sequence of Zoogloea ramigera NBRC 15342.</title>
        <authorList>
            <person name="Hosoyama A."/>
            <person name="Uohara A."/>
            <person name="Ohji S."/>
            <person name="Ichikawa N."/>
        </authorList>
    </citation>
    <scope>NUCLEOTIDE SEQUENCE [LARGE SCALE GENOMIC DNA]</scope>
    <source>
        <strain evidence="5 6">NBRC 15342</strain>
    </source>
</reference>
<dbReference type="Pfam" id="PF08447">
    <property type="entry name" value="PAS_3"/>
    <property type="match status" value="1"/>
</dbReference>
<accession>A0A4Y4D2H8</accession>
<dbReference type="CDD" id="cd01949">
    <property type="entry name" value="GGDEF"/>
    <property type="match status" value="1"/>
</dbReference>
<evidence type="ECO:0008006" key="7">
    <source>
        <dbReference type="Google" id="ProtNLM"/>
    </source>
</evidence>
<evidence type="ECO:0000259" key="2">
    <source>
        <dbReference type="PROSITE" id="PS50112"/>
    </source>
</evidence>
<dbReference type="SUPFAM" id="SSF55785">
    <property type="entry name" value="PYP-like sensor domain (PAS domain)"/>
    <property type="match status" value="2"/>
</dbReference>
<dbReference type="CDD" id="cd00130">
    <property type="entry name" value="PAS"/>
    <property type="match status" value="1"/>
</dbReference>
<dbReference type="NCBIfam" id="TIGR00254">
    <property type="entry name" value="GGDEF"/>
    <property type="match status" value="1"/>
</dbReference>
<dbReference type="InterPro" id="IPR043128">
    <property type="entry name" value="Rev_trsase/Diguanyl_cyclase"/>
</dbReference>
<dbReference type="Pfam" id="PF00990">
    <property type="entry name" value="GGDEF"/>
    <property type="match status" value="1"/>
</dbReference>
<comment type="caution">
    <text evidence="5">The sequence shown here is derived from an EMBL/GenBank/DDBJ whole genome shotgun (WGS) entry which is preliminary data.</text>
</comment>